<dbReference type="RefSeq" id="WP_124196636.1">
    <property type="nucleotide sequence ID" value="NZ_REGA01000015.1"/>
</dbReference>
<organism evidence="2 3">
    <name type="scientific">Natrarchaeobius chitinivorans</name>
    <dbReference type="NCBI Taxonomy" id="1679083"/>
    <lineage>
        <taxon>Archaea</taxon>
        <taxon>Methanobacteriati</taxon>
        <taxon>Methanobacteriota</taxon>
        <taxon>Stenosarchaea group</taxon>
        <taxon>Halobacteria</taxon>
        <taxon>Halobacteriales</taxon>
        <taxon>Natrialbaceae</taxon>
        <taxon>Natrarchaeobius</taxon>
    </lineage>
</organism>
<keyword evidence="1" id="KW-1133">Transmembrane helix</keyword>
<feature type="transmembrane region" description="Helical" evidence="1">
    <location>
        <begin position="89"/>
        <end position="107"/>
    </location>
</feature>
<sequence length="217" mass="23597">MSGRESKRFASACGVVGPPAVIGAIVLATVLASPETFTWRDRALSDMGQYAAETFWVFNGGVVLGGLLGLAFSWRLWIDARERLERLGVVLLVVSFVGLVGVGVFFLDHPAVYLNTELHVHAAATYFVVAPFAHWIYGTGSIRAGRTTLGLSSIWLGIVHPLAWIGWLLYRPTATDPWTWFAVPEFVAALAFAVWITVLAVPLARRDWGGGRDAGRS</sequence>
<keyword evidence="1" id="KW-0472">Membrane</keyword>
<proteinExistence type="predicted"/>
<feature type="transmembrane region" description="Helical" evidence="1">
    <location>
        <begin position="149"/>
        <end position="170"/>
    </location>
</feature>
<evidence type="ECO:0000313" key="2">
    <source>
        <dbReference type="EMBL" id="RQG92572.1"/>
    </source>
</evidence>
<dbReference type="Proteomes" id="UP000282323">
    <property type="component" value="Unassembled WGS sequence"/>
</dbReference>
<dbReference type="EMBL" id="REGA01000015">
    <property type="protein sequence ID" value="RQG92572.1"/>
    <property type="molecule type" value="Genomic_DNA"/>
</dbReference>
<feature type="transmembrane region" description="Helical" evidence="1">
    <location>
        <begin position="119"/>
        <end position="137"/>
    </location>
</feature>
<keyword evidence="1" id="KW-0812">Transmembrane</keyword>
<feature type="transmembrane region" description="Helical" evidence="1">
    <location>
        <begin position="182"/>
        <end position="204"/>
    </location>
</feature>
<dbReference type="InterPro" id="IPR009339">
    <property type="entry name" value="DUF998"/>
</dbReference>
<dbReference type="Pfam" id="PF06197">
    <property type="entry name" value="DUF998"/>
    <property type="match status" value="1"/>
</dbReference>
<dbReference type="PANTHER" id="PTHR42241:SF2">
    <property type="entry name" value="HYPOTHETICAL MEMBRANE PROTEIN, CONSERVED, DUF998 FAMILY"/>
    <property type="match status" value="1"/>
</dbReference>
<dbReference type="OrthoDB" id="103507at2157"/>
<reference evidence="2 3" key="1">
    <citation type="submission" date="2018-10" db="EMBL/GenBank/DDBJ databases">
        <title>Natrarchaeobius chitinivorans gen. nov., sp. nov., and Natrarchaeobius haloalkaliphilus sp. nov., alkaliphilic, chitin-utilizing haloarchaea from hypersaline alkaline lakes.</title>
        <authorList>
            <person name="Sorokin D.Y."/>
            <person name="Elcheninov A.G."/>
            <person name="Kostrikina N.A."/>
            <person name="Bale N.J."/>
            <person name="Sinninghe Damste J.S."/>
            <person name="Khijniak T.V."/>
            <person name="Kublanov I.V."/>
            <person name="Toshchakov S.V."/>
        </authorList>
    </citation>
    <scope>NUCLEOTIDE SEQUENCE [LARGE SCALE GENOMIC DNA]</scope>
    <source>
        <strain evidence="2 3">AArcht4T</strain>
    </source>
</reference>
<accession>A0A3N6N3A4</accession>
<protein>
    <submittedName>
        <fullName evidence="2">DUF998 domain-containing protein</fullName>
    </submittedName>
</protein>
<keyword evidence="3" id="KW-1185">Reference proteome</keyword>
<feature type="transmembrane region" description="Helical" evidence="1">
    <location>
        <begin position="12"/>
        <end position="34"/>
    </location>
</feature>
<feature type="transmembrane region" description="Helical" evidence="1">
    <location>
        <begin position="54"/>
        <end position="77"/>
    </location>
</feature>
<gene>
    <name evidence="2" type="ORF">EA473_16165</name>
</gene>
<dbReference type="AlphaFoldDB" id="A0A3N6N3A4"/>
<comment type="caution">
    <text evidence="2">The sequence shown here is derived from an EMBL/GenBank/DDBJ whole genome shotgun (WGS) entry which is preliminary data.</text>
</comment>
<name>A0A3N6N3A4_NATCH</name>
<dbReference type="PANTHER" id="PTHR42241">
    <property type="entry name" value="HYPOTHETICAL MEMBRANE PROTEIN, CONSERVED, DUF998 FAMILY"/>
    <property type="match status" value="1"/>
</dbReference>
<evidence type="ECO:0000256" key="1">
    <source>
        <dbReference type="SAM" id="Phobius"/>
    </source>
</evidence>
<evidence type="ECO:0000313" key="3">
    <source>
        <dbReference type="Proteomes" id="UP000282323"/>
    </source>
</evidence>